<gene>
    <name evidence="2" type="ORF">Pmar_PMAR027764</name>
</gene>
<dbReference type="RefSeq" id="XP_002767702.1">
    <property type="nucleotide sequence ID" value="XM_002767656.1"/>
</dbReference>
<dbReference type="Proteomes" id="UP000007800">
    <property type="component" value="Unassembled WGS sequence"/>
</dbReference>
<sequence length="393" mass="43639">MGIISSSLATGAFIVLARADPLELRLSEGYLTLTLDGQALPLKASSGTSRSFVFYGPEYERMYGRGSCEKQYHGCYFCLEDDPCEGISSRKKWSVRFEDGTYQYVEHDVTLGIGEHILRNFTFGLVIHFPTPYVRDPMAILGLSFGRPHIPEAFLEQLKRKGVITTLSYSVHVNERGPGISGDLMLHVPYEMRSSPFVVFNERLASRKIATSMGPVELFVPGEVKSTHSSKRGVPVLLDMGSESLLVEKKVFHKIIKKTIKSMKNSKPGVRKSRKELACESSKWNATDDDSVVKESVVPYLPVVAFTIGESPETVNIRIEPKHYVNFCDDACCKLGIAPVDDSLGPAVLGHPLFRAYDVKFDLEGERVYFSRGARQTTSLTGAETIVIETHAN</sequence>
<name>C5LS58_PERM5</name>
<evidence type="ECO:0000313" key="2">
    <source>
        <dbReference type="EMBL" id="EER00420.1"/>
    </source>
</evidence>
<proteinExistence type="predicted"/>
<reference evidence="2 3" key="1">
    <citation type="submission" date="2008-07" db="EMBL/GenBank/DDBJ databases">
        <authorList>
            <person name="El-Sayed N."/>
            <person name="Caler E."/>
            <person name="Inman J."/>
            <person name="Amedeo P."/>
            <person name="Hass B."/>
            <person name="Wortman J."/>
        </authorList>
    </citation>
    <scope>NUCLEOTIDE SEQUENCE [LARGE SCALE GENOMIC DNA]</scope>
    <source>
        <strain evidence="3">ATCC 50983 / TXsc</strain>
    </source>
</reference>
<dbReference type="EMBL" id="GG685043">
    <property type="protein sequence ID" value="EER00420.1"/>
    <property type="molecule type" value="Genomic_DNA"/>
</dbReference>
<evidence type="ECO:0000313" key="3">
    <source>
        <dbReference type="Proteomes" id="UP000007800"/>
    </source>
</evidence>
<dbReference type="OMA" id="ACESSKW"/>
<feature type="domain" description="Peptidase A1" evidence="1">
    <location>
        <begin position="27"/>
        <end position="371"/>
    </location>
</feature>
<dbReference type="SUPFAM" id="SSF50630">
    <property type="entry name" value="Acid proteases"/>
    <property type="match status" value="1"/>
</dbReference>
<dbReference type="Pfam" id="PF00026">
    <property type="entry name" value="Asp"/>
    <property type="match status" value="1"/>
</dbReference>
<dbReference type="OrthoDB" id="447123at2759"/>
<accession>C5LS58</accession>
<protein>
    <recommendedName>
        <fullName evidence="1">Peptidase A1 domain-containing protein</fullName>
    </recommendedName>
</protein>
<dbReference type="InterPro" id="IPR021109">
    <property type="entry name" value="Peptidase_aspartic_dom_sf"/>
</dbReference>
<evidence type="ECO:0000259" key="1">
    <source>
        <dbReference type="PROSITE" id="PS51767"/>
    </source>
</evidence>
<dbReference type="Gene3D" id="2.40.70.10">
    <property type="entry name" value="Acid Proteases"/>
    <property type="match status" value="2"/>
</dbReference>
<dbReference type="InParanoid" id="C5LS58"/>
<keyword evidence="3" id="KW-1185">Reference proteome</keyword>
<dbReference type="InterPro" id="IPR033121">
    <property type="entry name" value="PEPTIDASE_A1"/>
</dbReference>
<dbReference type="AlphaFoldDB" id="C5LS58"/>
<dbReference type="GeneID" id="9050192"/>
<organism evidence="3">
    <name type="scientific">Perkinsus marinus (strain ATCC 50983 / TXsc)</name>
    <dbReference type="NCBI Taxonomy" id="423536"/>
    <lineage>
        <taxon>Eukaryota</taxon>
        <taxon>Sar</taxon>
        <taxon>Alveolata</taxon>
        <taxon>Perkinsozoa</taxon>
        <taxon>Perkinsea</taxon>
        <taxon>Perkinsida</taxon>
        <taxon>Perkinsidae</taxon>
        <taxon>Perkinsus</taxon>
    </lineage>
</organism>
<dbReference type="PROSITE" id="PS51767">
    <property type="entry name" value="PEPTIDASE_A1"/>
    <property type="match status" value="1"/>
</dbReference>